<evidence type="ECO:0000256" key="4">
    <source>
        <dbReference type="ARBA" id="ARBA00022694"/>
    </source>
</evidence>
<dbReference type="OMA" id="CMGLQLH"/>
<protein>
    <recommendedName>
        <fullName evidence="8 9">RNA cytidine acetyltransferase</fullName>
        <ecNumber evidence="9">2.3.1.-</ecNumber>
    </recommendedName>
    <alternativeName>
        <fullName evidence="9">18S rRNA cytosine acetyltransferase</fullName>
    </alternativeName>
</protein>
<dbReference type="GO" id="GO:0005730">
    <property type="term" value="C:nucleolus"/>
    <property type="evidence" value="ECO:0007669"/>
    <property type="project" value="UniProtKB-SubCell"/>
</dbReference>
<evidence type="ECO:0000256" key="2">
    <source>
        <dbReference type="ARBA" id="ARBA00022552"/>
    </source>
</evidence>
<dbReference type="Pfam" id="PF13725">
    <property type="entry name" value="tRNA_bind_2"/>
    <property type="match status" value="1"/>
</dbReference>
<organism evidence="14 15">
    <name type="scientific">Symbiodinium microadriaticum</name>
    <name type="common">Dinoflagellate</name>
    <name type="synonym">Zooxanthella microadriatica</name>
    <dbReference type="NCBI Taxonomy" id="2951"/>
    <lineage>
        <taxon>Eukaryota</taxon>
        <taxon>Sar</taxon>
        <taxon>Alveolata</taxon>
        <taxon>Dinophyceae</taxon>
        <taxon>Suessiales</taxon>
        <taxon>Symbiodiniaceae</taxon>
        <taxon>Symbiodinium</taxon>
    </lineage>
</organism>
<dbReference type="EMBL" id="LSRX01000294">
    <property type="protein sequence ID" value="OLQ01371.1"/>
    <property type="molecule type" value="Genomic_DNA"/>
</dbReference>
<feature type="domain" description="Possible tRNA binding" evidence="13">
    <location>
        <begin position="661"/>
        <end position="894"/>
    </location>
</feature>
<dbReference type="InterPro" id="IPR032672">
    <property type="entry name" value="TmcA/NAT10/Kre33"/>
</dbReference>
<name>A0A1Q9E1S9_SYMMI</name>
<dbReference type="Gene3D" id="3.40.630.30">
    <property type="match status" value="1"/>
</dbReference>
<feature type="binding site" evidence="9">
    <location>
        <position position="360"/>
    </location>
    <ligand>
        <name>ATP</name>
        <dbReference type="ChEBI" id="CHEBI:30616"/>
    </ligand>
</feature>
<dbReference type="GO" id="GO:0051391">
    <property type="term" value="P:tRNA acetylation"/>
    <property type="evidence" value="ECO:0007669"/>
    <property type="project" value="UniProtKB-UniRule"/>
</dbReference>
<accession>A0A1Q9E1S9</accession>
<dbReference type="InterPro" id="IPR027417">
    <property type="entry name" value="P-loop_NTPase"/>
</dbReference>
<evidence type="ECO:0000313" key="15">
    <source>
        <dbReference type="Proteomes" id="UP000186817"/>
    </source>
</evidence>
<comment type="function">
    <text evidence="9">RNA cytidine acetyltransferase with specificity toward both 18S rRNA and tRNAs. Catalyzes the formation of N(4)-acetylcytidine (ac4C) in 18S rRNA. Required for early nucleolar cleavages of precursor rRNA at sites A0, A1 and A2 during 18S rRNA synthesis. Catalyzes the formation of ac4C in serine and leucine tRNAs. Requires a tRNA-binding adapter protein for full tRNA acetyltransferase activity but not for 18S rRNA acetylation.</text>
</comment>
<evidence type="ECO:0000256" key="5">
    <source>
        <dbReference type="ARBA" id="ARBA00022741"/>
    </source>
</evidence>
<comment type="similarity">
    <text evidence="9">Belongs to the RNA cytidine acetyltransferase family. NAT10 subfamily.</text>
</comment>
<keyword evidence="9" id="KW-0539">Nucleus</keyword>
<dbReference type="GO" id="GO:0000049">
    <property type="term" value="F:tRNA binding"/>
    <property type="evidence" value="ECO:0007669"/>
    <property type="project" value="TreeGrafter"/>
</dbReference>
<dbReference type="EC" id="2.3.1.-" evidence="9"/>
<keyword evidence="3 9" id="KW-0808">Transferase</keyword>
<dbReference type="InterPro" id="IPR027992">
    <property type="entry name" value="tRNA_bind_dom"/>
</dbReference>
<feature type="binding site" evidence="9">
    <location>
        <begin position="187"/>
        <end position="196"/>
    </location>
    <ligand>
        <name>ATP</name>
        <dbReference type="ChEBI" id="CHEBI:30616"/>
    </ligand>
</feature>
<dbReference type="CDD" id="cd04301">
    <property type="entry name" value="NAT_SF"/>
    <property type="match status" value="1"/>
</dbReference>
<evidence type="ECO:0000259" key="12">
    <source>
        <dbReference type="Pfam" id="PF13718"/>
    </source>
</evidence>
<keyword evidence="5 9" id="KW-0547">Nucleotide-binding</keyword>
<feature type="domain" description="TcmA/NAT10 helicase" evidence="11">
    <location>
        <begin position="182"/>
        <end position="378"/>
    </location>
</feature>
<dbReference type="GO" id="GO:0030686">
    <property type="term" value="C:90S preribosome"/>
    <property type="evidence" value="ECO:0007669"/>
    <property type="project" value="TreeGrafter"/>
</dbReference>
<dbReference type="Pfam" id="PF13718">
    <property type="entry name" value="GNAT_acetyltr_2"/>
    <property type="match status" value="1"/>
</dbReference>
<reference evidence="14 15" key="1">
    <citation type="submission" date="2016-02" db="EMBL/GenBank/DDBJ databases">
        <title>Genome analysis of coral dinoflagellate symbionts highlights evolutionary adaptations to a symbiotic lifestyle.</title>
        <authorList>
            <person name="Aranda M."/>
            <person name="Li Y."/>
            <person name="Liew Y.J."/>
            <person name="Baumgarten S."/>
            <person name="Simakov O."/>
            <person name="Wilson M."/>
            <person name="Piel J."/>
            <person name="Ashoor H."/>
            <person name="Bougouffa S."/>
            <person name="Bajic V.B."/>
            <person name="Ryu T."/>
            <person name="Ravasi T."/>
            <person name="Bayer T."/>
            <person name="Micklem G."/>
            <person name="Kim H."/>
            <person name="Bhak J."/>
            <person name="Lajeunesse T.C."/>
            <person name="Voolstra C.R."/>
        </authorList>
    </citation>
    <scope>NUCLEOTIDE SEQUENCE [LARGE SCALE GENOMIC DNA]</scope>
    <source>
        <strain evidence="14 15">CCMP2467</strain>
    </source>
</reference>
<dbReference type="OrthoDB" id="10067491at2759"/>
<feature type="region of interest" description="Disordered" evidence="10">
    <location>
        <begin position="555"/>
        <end position="583"/>
    </location>
</feature>
<keyword evidence="15" id="KW-1185">Reference proteome</keyword>
<feature type="binding site" evidence="9">
    <location>
        <begin position="522"/>
        <end position="524"/>
    </location>
    <ligand>
        <name>acetyl-CoA</name>
        <dbReference type="ChEBI" id="CHEBI:57288"/>
    </ligand>
</feature>
<feature type="region of interest" description="Disordered" evidence="10">
    <location>
        <begin position="112"/>
        <end position="133"/>
    </location>
</feature>
<sequence>MLRDSGFVGRSQNLNFMVCLGDIFQERSSNIRAPQNGGALQLSSLLRTMDSLKQLYNLAMDAHHNLRTETHIDTEPRFNERLVLSLKDCSSCLVVDDELNILPLSRHAKAVKSLKDEDEEEGDSERPKTANEKELEELKATTAEAVPLGPIVATSRTLDQAKAVMSFVDAISEKSLNRTMALTAARGRGKSAALGLAISAAVAYGYSNIFVTAPSPENLSTVFEFILKGFDALGMKEHQEYELVQAENPELNKALVRVNIFKDHRQTVQYISPSDWQHLAQAELLVVDEAAAIPLPIVKKLLGPYLVLLASTVNGYEGTGRALSLKLIEDLKAGKGVGSAKKGPSSDRTLRELSLEEPIRYAPGDPVESWLGRLLCLDSAQVPKLQMSSLPLPAECSLFWVNRDALFSYHEASEKFLFKMMSLFVSSHYKNSPNDLLLMADAPAHHLLVLLPPIDAASNSAELPEVLVAIQICMEGALSQDSVKASLKRGLRPSGDLIPWTLTQHFLHDGFGQLSGARIVRIATHPALQRKGYASEAVKQMIAWFEQKTRGVASFGEEGSRSKKSKASDASAGKLHEEELAPREVPPLLEATAEVPPPYDLDYVGTSFGLTYELFEFWRRSGFRPVYLRQQPHSATGEHSCILLRTMAPLEGEPRAEPVIDHFVADFRLRFLRLLQGPFSKQPTRLALSVVDPPPADIAREDADGESPIESQQPLTAASLLQFLSRDDIHRLEQYGKNLVEYALVLDIVPTLATLFLSRRMPAVRLSTLQCAILVAVGCQHRSFDEVAQDFNAPASQLLALFNKAMHKLSNHCRSLLERQVEEEGEAEGLSQRPMQSGEVVAGGSFVQDSLKSDQEIAGQKVNKKLQEKRKDLLASLTHERFAVAPSTEDFAEALGGSTPASGIVSVKKKRQAEEAVNAGGRKAGKKPRKFRKRCRRSRGGDHEVKSEEVASTELAEAKHQLKLRGRAEGKQKAVCFLADTVTSTLHN</sequence>
<evidence type="ECO:0000256" key="10">
    <source>
        <dbReference type="SAM" id="MobiDB-lite"/>
    </source>
</evidence>
<dbReference type="HAMAP" id="MF_03211">
    <property type="entry name" value="RNA_acetyltr_Nat10"/>
    <property type="match status" value="1"/>
</dbReference>
<keyword evidence="6 9" id="KW-0067">ATP-binding</keyword>
<evidence type="ECO:0000313" key="14">
    <source>
        <dbReference type="EMBL" id="OLQ01371.1"/>
    </source>
</evidence>
<dbReference type="Proteomes" id="UP000186817">
    <property type="component" value="Unassembled WGS sequence"/>
</dbReference>
<evidence type="ECO:0000256" key="8">
    <source>
        <dbReference type="ARBA" id="ARBA00068357"/>
    </source>
</evidence>
<evidence type="ECO:0000256" key="3">
    <source>
        <dbReference type="ARBA" id="ARBA00022679"/>
    </source>
</evidence>
<evidence type="ECO:0000256" key="9">
    <source>
        <dbReference type="HAMAP-Rule" id="MF_03211"/>
    </source>
</evidence>
<evidence type="ECO:0000259" key="11">
    <source>
        <dbReference type="Pfam" id="PF05127"/>
    </source>
</evidence>
<evidence type="ECO:0000259" key="13">
    <source>
        <dbReference type="Pfam" id="PF13725"/>
    </source>
</evidence>
<evidence type="ECO:0000256" key="7">
    <source>
        <dbReference type="ARBA" id="ARBA00023315"/>
    </source>
</evidence>
<dbReference type="InterPro" id="IPR000182">
    <property type="entry name" value="GNAT_dom"/>
</dbReference>
<dbReference type="FunFam" id="3.40.50.300:FF:002218">
    <property type="entry name" value="tRNA(Met) cytidine acetyltransferase TmcA"/>
    <property type="match status" value="1"/>
</dbReference>
<dbReference type="PANTHER" id="PTHR10925:SF5">
    <property type="entry name" value="RNA CYTIDINE ACETYLTRANSFERASE"/>
    <property type="match status" value="1"/>
</dbReference>
<feature type="binding site" evidence="9">
    <location>
        <position position="620"/>
    </location>
    <ligand>
        <name>acetyl-CoA</name>
        <dbReference type="ChEBI" id="CHEBI:57288"/>
    </ligand>
</feature>
<dbReference type="Gene3D" id="3.40.50.300">
    <property type="entry name" value="P-loop containing nucleotide triphosphate hydrolases"/>
    <property type="match status" value="1"/>
</dbReference>
<comment type="catalytic activity">
    <reaction evidence="9">
        <text>a cytidine in tRNA + acetyl-CoA + ATP + H2O = an N(4)-acetylcytidine in tRNA + ADP + phosphate + CoA + H(+)</text>
        <dbReference type="Rhea" id="RHEA:53876"/>
        <dbReference type="Rhea" id="RHEA-COMP:13670"/>
        <dbReference type="Rhea" id="RHEA-COMP:13671"/>
        <dbReference type="ChEBI" id="CHEBI:15377"/>
        <dbReference type="ChEBI" id="CHEBI:15378"/>
        <dbReference type="ChEBI" id="CHEBI:30616"/>
        <dbReference type="ChEBI" id="CHEBI:43474"/>
        <dbReference type="ChEBI" id="CHEBI:57287"/>
        <dbReference type="ChEBI" id="CHEBI:57288"/>
        <dbReference type="ChEBI" id="CHEBI:74900"/>
        <dbReference type="ChEBI" id="CHEBI:82748"/>
        <dbReference type="ChEBI" id="CHEBI:456216"/>
    </reaction>
</comment>
<feature type="domain" description="N-acetyltransferase" evidence="12">
    <location>
        <begin position="419"/>
        <end position="647"/>
    </location>
</feature>
<gene>
    <name evidence="14" type="primary">KRE33</name>
    <name evidence="14" type="ORF">AK812_SmicGene15899</name>
</gene>
<dbReference type="Pfam" id="PF05127">
    <property type="entry name" value="NAT10_TcmA_helicase"/>
    <property type="match status" value="1"/>
</dbReference>
<proteinExistence type="inferred from homology"/>
<comment type="caution">
    <text evidence="9">Lacks conserved residue(s) required for the propagation of feature annotation.</text>
</comment>
<comment type="catalytic activity">
    <reaction evidence="9">
        <text>a cytidine in 18S rRNA + acetyl-CoA + ATP + H2O = an N(4)-acetylcytidine in 18S rRNA + ADP + phosphate + CoA + H(+)</text>
        <dbReference type="Rhea" id="RHEA:51424"/>
        <dbReference type="Rhea" id="RHEA-COMP:13575"/>
        <dbReference type="Rhea" id="RHEA-COMP:13576"/>
        <dbReference type="ChEBI" id="CHEBI:15377"/>
        <dbReference type="ChEBI" id="CHEBI:15378"/>
        <dbReference type="ChEBI" id="CHEBI:30616"/>
        <dbReference type="ChEBI" id="CHEBI:43474"/>
        <dbReference type="ChEBI" id="CHEBI:57287"/>
        <dbReference type="ChEBI" id="CHEBI:57288"/>
        <dbReference type="ChEBI" id="CHEBI:74900"/>
        <dbReference type="ChEBI" id="CHEBI:82748"/>
        <dbReference type="ChEBI" id="CHEBI:456216"/>
    </reaction>
</comment>
<comment type="subcellular location">
    <subcellularLocation>
        <location evidence="1 9">Nucleus</location>
        <location evidence="1 9">Nucleolus</location>
    </subcellularLocation>
</comment>
<keyword evidence="7 9" id="KW-0012">Acyltransferase</keyword>
<keyword evidence="4 9" id="KW-0819">tRNA processing</keyword>
<dbReference type="GO" id="GO:1904812">
    <property type="term" value="P:rRNA acetylation involved in maturation of SSU-rRNA"/>
    <property type="evidence" value="ECO:0007669"/>
    <property type="project" value="InterPro"/>
</dbReference>
<dbReference type="GO" id="GO:0005524">
    <property type="term" value="F:ATP binding"/>
    <property type="evidence" value="ECO:0007669"/>
    <property type="project" value="UniProtKB-UniRule"/>
</dbReference>
<dbReference type="InterPro" id="IPR007807">
    <property type="entry name" value="TcmA/NAT10_helicase"/>
</dbReference>
<feature type="compositionally biased region" description="Basic and acidic residues" evidence="10">
    <location>
        <begin position="124"/>
        <end position="133"/>
    </location>
</feature>
<dbReference type="GO" id="GO:0051392">
    <property type="term" value="F:tRNA cytidine N4-acetyltransferase activity"/>
    <property type="evidence" value="ECO:0007669"/>
    <property type="project" value="RHEA"/>
</dbReference>
<dbReference type="InterPro" id="IPR033688">
    <property type="entry name" value="NAT10"/>
</dbReference>
<evidence type="ECO:0000256" key="1">
    <source>
        <dbReference type="ARBA" id="ARBA00004604"/>
    </source>
</evidence>
<comment type="caution">
    <text evidence="14">The sequence shown here is derived from an EMBL/GenBank/DDBJ whole genome shotgun (WGS) entry which is preliminary data.</text>
</comment>
<evidence type="ECO:0000256" key="6">
    <source>
        <dbReference type="ARBA" id="ARBA00022840"/>
    </source>
</evidence>
<dbReference type="PANTHER" id="PTHR10925">
    <property type="entry name" value="N-ACETYLTRANSFERASE 10"/>
    <property type="match status" value="1"/>
</dbReference>
<dbReference type="GO" id="GO:1990883">
    <property type="term" value="F:18S rRNA cytidine N-acetyltransferase activity"/>
    <property type="evidence" value="ECO:0007669"/>
    <property type="project" value="TreeGrafter"/>
</dbReference>
<keyword evidence="2 9" id="KW-0698">rRNA processing</keyword>
<dbReference type="InterPro" id="IPR016181">
    <property type="entry name" value="Acyl_CoA_acyltransferase"/>
</dbReference>
<dbReference type="AlphaFoldDB" id="A0A1Q9E1S9"/>
<dbReference type="SUPFAM" id="SSF55729">
    <property type="entry name" value="Acyl-CoA N-acyltransferases (Nat)"/>
    <property type="match status" value="1"/>
</dbReference>